<gene>
    <name evidence="2" type="ORF">AXG93_1793s1210</name>
</gene>
<dbReference type="Proteomes" id="UP000077202">
    <property type="component" value="Unassembled WGS sequence"/>
</dbReference>
<dbReference type="AlphaFoldDB" id="A0A176WGI5"/>
<evidence type="ECO:0000313" key="3">
    <source>
        <dbReference type="Proteomes" id="UP000077202"/>
    </source>
</evidence>
<name>A0A176WGI5_MARPO</name>
<organism evidence="2 3">
    <name type="scientific">Marchantia polymorpha subsp. ruderalis</name>
    <dbReference type="NCBI Taxonomy" id="1480154"/>
    <lineage>
        <taxon>Eukaryota</taxon>
        <taxon>Viridiplantae</taxon>
        <taxon>Streptophyta</taxon>
        <taxon>Embryophyta</taxon>
        <taxon>Marchantiophyta</taxon>
        <taxon>Marchantiopsida</taxon>
        <taxon>Marchantiidae</taxon>
        <taxon>Marchantiales</taxon>
        <taxon>Marchantiaceae</taxon>
        <taxon>Marchantia</taxon>
    </lineage>
</organism>
<reference evidence="2" key="1">
    <citation type="submission" date="2016-03" db="EMBL/GenBank/DDBJ databases">
        <title>Mechanisms controlling the formation of the plant cell surface in tip-growing cells are functionally conserved among land plants.</title>
        <authorList>
            <person name="Honkanen S."/>
            <person name="Jones V.A."/>
            <person name="Morieri G."/>
            <person name="Champion C."/>
            <person name="Hetherington A.J."/>
            <person name="Kelly S."/>
            <person name="Saint-Marcoux D."/>
            <person name="Proust H."/>
            <person name="Prescott H."/>
            <person name="Dolan L."/>
        </authorList>
    </citation>
    <scope>NUCLEOTIDE SEQUENCE [LARGE SCALE GENOMIC DNA]</scope>
    <source>
        <tissue evidence="2">Whole gametophyte</tissue>
    </source>
</reference>
<evidence type="ECO:0000256" key="1">
    <source>
        <dbReference type="SAM" id="MobiDB-lite"/>
    </source>
</evidence>
<sequence>MEANEHRAKPATGEEEEEEEGFQLPFGLPICLPPSLGPSNEPSPCFIVLSAASAEGGKQKLPELSNHRQQYRD</sequence>
<feature type="region of interest" description="Disordered" evidence="1">
    <location>
        <begin position="1"/>
        <end position="26"/>
    </location>
</feature>
<keyword evidence="3" id="KW-1185">Reference proteome</keyword>
<evidence type="ECO:0000313" key="2">
    <source>
        <dbReference type="EMBL" id="OAE32189.1"/>
    </source>
</evidence>
<proteinExistence type="predicted"/>
<accession>A0A176WGI5</accession>
<dbReference type="EMBL" id="LVLJ01000882">
    <property type="protein sequence ID" value="OAE32189.1"/>
    <property type="molecule type" value="Genomic_DNA"/>
</dbReference>
<protein>
    <submittedName>
        <fullName evidence="2">Uncharacterized protein</fullName>
    </submittedName>
</protein>
<comment type="caution">
    <text evidence="2">The sequence shown here is derived from an EMBL/GenBank/DDBJ whole genome shotgun (WGS) entry which is preliminary data.</text>
</comment>